<proteinExistence type="inferred from homology"/>
<dbReference type="OrthoDB" id="2053977at2"/>
<evidence type="ECO:0000256" key="2">
    <source>
        <dbReference type="ARBA" id="ARBA00006024"/>
    </source>
</evidence>
<dbReference type="GO" id="GO:0016020">
    <property type="term" value="C:membrane"/>
    <property type="evidence" value="ECO:0007669"/>
    <property type="project" value="TreeGrafter"/>
</dbReference>
<dbReference type="Pfam" id="PF00122">
    <property type="entry name" value="E1-E2_ATPase"/>
    <property type="match status" value="1"/>
</dbReference>
<dbReference type="Gene3D" id="2.70.150.10">
    <property type="entry name" value="Calcium-transporting ATPase, cytoplasmic transduction domain A"/>
    <property type="match status" value="1"/>
</dbReference>
<dbReference type="Proteomes" id="UP000009315">
    <property type="component" value="Unassembled WGS sequence"/>
</dbReference>
<accession>K8DZT5</accession>
<dbReference type="EMBL" id="CAOS01000011">
    <property type="protein sequence ID" value="CCO08669.1"/>
    <property type="molecule type" value="Genomic_DNA"/>
</dbReference>
<sequence>MPMHILPGRVRLRIQALKNNQQLARELAAFLKAAGGINHVQINTLTGSCLIFFEQTISPEKIIQQVTRYLSQNSAQPVTNHARKQAAASADRPVRLQQVIGSGAILTLFWGLPGQQSRLGSLALPVSSAAVISAGLPVFKSGFSYFSKHKRPNYEFLVSCLSLFTALAGKGYLGLLTLWLASVSDYLQNLVFKVASRRFSSLLIKRGNKISLLKEGKIRPVLPGDVMPGDLGVFAAGDCIPVEGEVVAGRAVMIAGEFLLPGSPVEAGSVLTAGRVVVKVHRLVEDTSLARLADILEDAMEDPQLGTGLAVSYTEKLLPFTFLSTALVFILTRDWQRTIPVLLSGAPGPAGLAAPTAYAASTGVAAGLGIALQDTTVLEKLSETKVVIFNDKGLSHRQGELHPALQLLVEEGYYIEDFDPAHLHEQAATPPAIVSDSLSPHSLVEKIHRQGLKVAWVSGPEHPLLVANADVNIMFLKGKERFLSKAQVLCYKNDPRQVYRLLHLSRHTMHTVRQNVYLVQCMNLLGQVLGALGVIKAVPAVGLTLLTTLAVVYNSGASLFGIGWKNNSSDKSGGTIQGLTVDQGKCLLHTRK</sequence>
<dbReference type="GO" id="GO:0022857">
    <property type="term" value="F:transmembrane transporter activity"/>
    <property type="evidence" value="ECO:0007669"/>
    <property type="project" value="TreeGrafter"/>
</dbReference>
<protein>
    <submittedName>
        <fullName evidence="4">E1-E2 ATPase-associated domain protein</fullName>
    </submittedName>
</protein>
<reference evidence="4 5" key="1">
    <citation type="journal article" date="2013" name="Genome Announc.">
        <title>Genome Sequence of the Sulfate-Reducing Bacterium Desulfotomaculum hydrothermale Lam5(T).</title>
        <authorList>
            <person name="Amin O."/>
            <person name="Fardeau M.L."/>
            <person name="Valette O."/>
            <person name="Hirschler-Rea A."/>
            <person name="Barbe V."/>
            <person name="Medigue C."/>
            <person name="Vacherie B."/>
            <person name="Ollivier B."/>
            <person name="Bertin P.N."/>
            <person name="Dolla A."/>
        </authorList>
    </citation>
    <scope>NUCLEOTIDE SEQUENCE [LARGE SCALE GENOMIC DNA]</scope>
    <source>
        <strain evidence="5">Lam5 / DSM 18033</strain>
    </source>
</reference>
<gene>
    <name evidence="4" type="ORF">DESHY_40219</name>
</gene>
<evidence type="ECO:0000313" key="4">
    <source>
        <dbReference type="EMBL" id="CCO08669.1"/>
    </source>
</evidence>
<dbReference type="Pfam" id="PF19991">
    <property type="entry name" value="HMA_2"/>
    <property type="match status" value="1"/>
</dbReference>
<dbReference type="PANTHER" id="PTHR48085:SF5">
    <property type="entry name" value="CADMIUM_ZINC-TRANSPORTING ATPASE HMA4-RELATED"/>
    <property type="match status" value="1"/>
</dbReference>
<dbReference type="SUPFAM" id="SSF56784">
    <property type="entry name" value="HAD-like"/>
    <property type="match status" value="1"/>
</dbReference>
<feature type="domain" description="P-type ATPase A" evidence="3">
    <location>
        <begin position="211"/>
        <end position="296"/>
    </location>
</feature>
<keyword evidence="5" id="KW-1185">Reference proteome</keyword>
<evidence type="ECO:0000313" key="5">
    <source>
        <dbReference type="Proteomes" id="UP000009315"/>
    </source>
</evidence>
<dbReference type="AlphaFoldDB" id="K8DZT5"/>
<name>K8DZT5_9FIRM</name>
<dbReference type="PANTHER" id="PTHR48085">
    <property type="entry name" value="CADMIUM/ZINC-TRANSPORTING ATPASE HMA2-RELATED"/>
    <property type="match status" value="1"/>
</dbReference>
<organism evidence="4 5">
    <name type="scientific">Desulforamulus hydrothermalis Lam5 = DSM 18033</name>
    <dbReference type="NCBI Taxonomy" id="1121428"/>
    <lineage>
        <taxon>Bacteria</taxon>
        <taxon>Bacillati</taxon>
        <taxon>Bacillota</taxon>
        <taxon>Clostridia</taxon>
        <taxon>Eubacteriales</taxon>
        <taxon>Peptococcaceae</taxon>
        <taxon>Desulforamulus</taxon>
    </lineage>
</organism>
<dbReference type="SUPFAM" id="SSF81653">
    <property type="entry name" value="Calcium ATPase, transduction domain A"/>
    <property type="match status" value="1"/>
</dbReference>
<comment type="caution">
    <text evidence="4">The sequence shown here is derived from an EMBL/GenBank/DDBJ whole genome shotgun (WGS) entry which is preliminary data.</text>
</comment>
<evidence type="ECO:0000256" key="1">
    <source>
        <dbReference type="ARBA" id="ARBA00004141"/>
    </source>
</evidence>
<dbReference type="STRING" id="1121428.DESHY_40219"/>
<evidence type="ECO:0000259" key="3">
    <source>
        <dbReference type="Pfam" id="PF00122"/>
    </source>
</evidence>
<dbReference type="InterPro" id="IPR051014">
    <property type="entry name" value="Cation_Transport_ATPase_IB"/>
</dbReference>
<comment type="similarity">
    <text evidence="2">Belongs to the cation transport ATPase (P-type) (TC 3.A.3) family. Type IB subfamily.</text>
</comment>
<dbReference type="eggNOG" id="COG2217">
    <property type="taxonomic scope" value="Bacteria"/>
</dbReference>
<dbReference type="InterPro" id="IPR059000">
    <property type="entry name" value="ATPase_P-type_domA"/>
</dbReference>
<comment type="subcellular location">
    <subcellularLocation>
        <location evidence="1">Membrane</location>
        <topology evidence="1">Multi-pass membrane protein</topology>
    </subcellularLocation>
</comment>
<dbReference type="InterPro" id="IPR008250">
    <property type="entry name" value="ATPase_P-typ_transduc_dom_A_sf"/>
</dbReference>
<dbReference type="InterPro" id="IPR036412">
    <property type="entry name" value="HAD-like_sf"/>
</dbReference>